<dbReference type="GO" id="GO:0003682">
    <property type="term" value="F:chromatin binding"/>
    <property type="evidence" value="ECO:0007669"/>
    <property type="project" value="TreeGrafter"/>
</dbReference>
<feature type="compositionally biased region" description="Basic residues" evidence="9">
    <location>
        <begin position="252"/>
        <end position="261"/>
    </location>
</feature>
<dbReference type="UniPathway" id="UPA00143"/>
<reference evidence="11 12" key="2">
    <citation type="submission" date="2018-11" db="EMBL/GenBank/DDBJ databases">
        <authorList>
            <consortium name="Pathogen Informatics"/>
        </authorList>
    </citation>
    <scope>NUCLEOTIDE SEQUENCE [LARGE SCALE GENOMIC DNA]</scope>
</reference>
<evidence type="ECO:0000256" key="1">
    <source>
        <dbReference type="ARBA" id="ARBA00000900"/>
    </source>
</evidence>
<keyword evidence="6 8" id="KW-0863">Zinc-finger</keyword>
<dbReference type="PANTHER" id="PTHR46076:SF3">
    <property type="entry name" value="E3 UBIQUITIN-PROTEIN LIGASE RING1"/>
    <property type="match status" value="1"/>
</dbReference>
<dbReference type="PROSITE" id="PS00518">
    <property type="entry name" value="ZF_RING_1"/>
    <property type="match status" value="1"/>
</dbReference>
<dbReference type="EMBL" id="UYRT01088650">
    <property type="protein sequence ID" value="VDN33986.1"/>
    <property type="molecule type" value="Genomic_DNA"/>
</dbReference>
<dbReference type="GO" id="GO:0031519">
    <property type="term" value="C:PcG protein complex"/>
    <property type="evidence" value="ECO:0007669"/>
    <property type="project" value="TreeGrafter"/>
</dbReference>
<dbReference type="GO" id="GO:0016567">
    <property type="term" value="P:protein ubiquitination"/>
    <property type="evidence" value="ECO:0007669"/>
    <property type="project" value="UniProtKB-UniPathway"/>
</dbReference>
<dbReference type="EC" id="2.3.2.27" evidence="3"/>
<protein>
    <recommendedName>
        <fullName evidence="3">RING-type E3 ubiquitin transferase</fullName>
        <ecNumber evidence="3">2.3.2.27</ecNumber>
    </recommendedName>
</protein>
<dbReference type="PANTHER" id="PTHR46076">
    <property type="entry name" value="E3 UBIQUITIN-PROTEIN LIGASE RING1 / RING 2 FAMILY MEMBER"/>
    <property type="match status" value="1"/>
</dbReference>
<evidence type="ECO:0000256" key="8">
    <source>
        <dbReference type="PROSITE-ProRule" id="PRU00175"/>
    </source>
</evidence>
<comment type="catalytic activity">
    <reaction evidence="1">
        <text>S-ubiquitinyl-[E2 ubiquitin-conjugating enzyme]-L-cysteine + [acceptor protein]-L-lysine = [E2 ubiquitin-conjugating enzyme]-L-cysteine + N(6)-ubiquitinyl-[acceptor protein]-L-lysine.</text>
        <dbReference type="EC" id="2.3.2.27"/>
    </reaction>
</comment>
<name>A0A183EEW8_9BILA</name>
<comment type="pathway">
    <text evidence="2">Protein modification; protein ubiquitination.</text>
</comment>
<dbReference type="SUPFAM" id="SSF57850">
    <property type="entry name" value="RING/U-box"/>
    <property type="match status" value="1"/>
</dbReference>
<dbReference type="PROSITE" id="PS50089">
    <property type="entry name" value="ZF_RING_2"/>
    <property type="match status" value="1"/>
</dbReference>
<dbReference type="InterPro" id="IPR001841">
    <property type="entry name" value="Znf_RING"/>
</dbReference>
<evidence type="ECO:0000256" key="3">
    <source>
        <dbReference type="ARBA" id="ARBA00012483"/>
    </source>
</evidence>
<keyword evidence="12" id="KW-1185">Reference proteome</keyword>
<dbReference type="GO" id="GO:0008270">
    <property type="term" value="F:zinc ion binding"/>
    <property type="evidence" value="ECO:0007669"/>
    <property type="project" value="UniProtKB-KW"/>
</dbReference>
<evidence type="ECO:0000256" key="5">
    <source>
        <dbReference type="ARBA" id="ARBA00022723"/>
    </source>
</evidence>
<dbReference type="AlphaFoldDB" id="A0A183EEW8"/>
<proteinExistence type="predicted"/>
<dbReference type="SMART" id="SM00184">
    <property type="entry name" value="RING"/>
    <property type="match status" value="1"/>
</dbReference>
<dbReference type="InterPro" id="IPR043540">
    <property type="entry name" value="RING1/RING2"/>
</dbReference>
<dbReference type="Pfam" id="PF13923">
    <property type="entry name" value="zf-C3HC4_2"/>
    <property type="match status" value="1"/>
</dbReference>
<evidence type="ECO:0000313" key="13">
    <source>
        <dbReference type="WBParaSite" id="GPUH_0001953401-mRNA-1"/>
    </source>
</evidence>
<feature type="domain" description="RING-type" evidence="10">
    <location>
        <begin position="54"/>
        <end position="94"/>
    </location>
</feature>
<dbReference type="Gene3D" id="3.30.40.10">
    <property type="entry name" value="Zinc/RING finger domain, C3HC4 (zinc finger)"/>
    <property type="match status" value="1"/>
</dbReference>
<evidence type="ECO:0000313" key="11">
    <source>
        <dbReference type="EMBL" id="VDN33986.1"/>
    </source>
</evidence>
<evidence type="ECO:0000256" key="9">
    <source>
        <dbReference type="SAM" id="MobiDB-lite"/>
    </source>
</evidence>
<gene>
    <name evidence="11" type="ORF">GPUH_LOCUS19510</name>
</gene>
<keyword evidence="4" id="KW-0808">Transferase</keyword>
<dbReference type="GO" id="GO:0000151">
    <property type="term" value="C:ubiquitin ligase complex"/>
    <property type="evidence" value="ECO:0007669"/>
    <property type="project" value="InterPro"/>
</dbReference>
<evidence type="ECO:0000259" key="10">
    <source>
        <dbReference type="PROSITE" id="PS50089"/>
    </source>
</evidence>
<dbReference type="InterPro" id="IPR013083">
    <property type="entry name" value="Znf_RING/FYVE/PHD"/>
</dbReference>
<keyword evidence="7" id="KW-0862">Zinc</keyword>
<dbReference type="Proteomes" id="UP000271098">
    <property type="component" value="Unassembled WGS sequence"/>
</dbReference>
<organism evidence="13">
    <name type="scientific">Gongylonema pulchrum</name>
    <dbReference type="NCBI Taxonomy" id="637853"/>
    <lineage>
        <taxon>Eukaryota</taxon>
        <taxon>Metazoa</taxon>
        <taxon>Ecdysozoa</taxon>
        <taxon>Nematoda</taxon>
        <taxon>Chromadorea</taxon>
        <taxon>Rhabditida</taxon>
        <taxon>Spirurina</taxon>
        <taxon>Spiruromorpha</taxon>
        <taxon>Spiruroidea</taxon>
        <taxon>Gongylonematidae</taxon>
        <taxon>Gongylonema</taxon>
    </lineage>
</organism>
<evidence type="ECO:0000313" key="12">
    <source>
        <dbReference type="Proteomes" id="UP000271098"/>
    </source>
</evidence>
<dbReference type="OrthoDB" id="5847394at2759"/>
<evidence type="ECO:0000256" key="2">
    <source>
        <dbReference type="ARBA" id="ARBA00004906"/>
    </source>
</evidence>
<keyword evidence="5" id="KW-0479">Metal-binding</keyword>
<dbReference type="WBParaSite" id="GPUH_0001953401-mRNA-1">
    <property type="protein sequence ID" value="GPUH_0001953401-mRNA-1"/>
    <property type="gene ID" value="GPUH_0001953401"/>
</dbReference>
<accession>A0A183EEW8</accession>
<evidence type="ECO:0000256" key="4">
    <source>
        <dbReference type="ARBA" id="ARBA00022679"/>
    </source>
</evidence>
<evidence type="ECO:0000256" key="7">
    <source>
        <dbReference type="ARBA" id="ARBA00022833"/>
    </source>
</evidence>
<evidence type="ECO:0000256" key="6">
    <source>
        <dbReference type="ARBA" id="ARBA00022771"/>
    </source>
</evidence>
<reference evidence="13" key="1">
    <citation type="submission" date="2016-06" db="UniProtKB">
        <authorList>
            <consortium name="WormBaseParasite"/>
        </authorList>
    </citation>
    <scope>IDENTIFICATION</scope>
</reference>
<feature type="compositionally biased region" description="Low complexity" evidence="9">
    <location>
        <begin position="227"/>
        <end position="249"/>
    </location>
</feature>
<sequence length="297" mass="32232">MVSGRGDGAAATSRQPKCSSQLTSYDKYRKPHAVRGGIDAKSVHFEWISKELECGICEKTIHNTMVVRNCMHRFCADCILRRIHTGVRKCPTCHKVLPKKAPVKSDENFDAIIRKVAFLLRISLFLQFFSIGALGQVELNIATRFTKKRCCENKTPADCLTNSDPVPPPPLLERMTTKSSKSAKHDSASSSVSETKPPLLPSNYSDTSDPPLKIDEGTSSDDGCSNLLLPSAASPSSYVGNNSGTSTDTGKSKTKTKRQARNRSGAKPLVAVQKSSGDGGAFCLFLSFFALNHMCSP</sequence>
<dbReference type="InterPro" id="IPR017907">
    <property type="entry name" value="Znf_RING_CS"/>
</dbReference>
<dbReference type="GO" id="GO:0061630">
    <property type="term" value="F:ubiquitin protein ligase activity"/>
    <property type="evidence" value="ECO:0007669"/>
    <property type="project" value="UniProtKB-EC"/>
</dbReference>
<feature type="region of interest" description="Disordered" evidence="9">
    <location>
        <begin position="161"/>
        <end position="269"/>
    </location>
</feature>